<dbReference type="GO" id="GO:0046872">
    <property type="term" value="F:metal ion binding"/>
    <property type="evidence" value="ECO:0007669"/>
    <property type="project" value="UniProtKB-KW"/>
</dbReference>
<evidence type="ECO:0000256" key="12">
    <source>
        <dbReference type="ARBA" id="ARBA00022801"/>
    </source>
</evidence>
<evidence type="ECO:0000256" key="11">
    <source>
        <dbReference type="ARBA" id="ARBA00022723"/>
    </source>
</evidence>
<dbReference type="GO" id="GO:0019253">
    <property type="term" value="P:reductive pentose-phosphate cycle"/>
    <property type="evidence" value="ECO:0007669"/>
    <property type="project" value="UniProtKB-KW"/>
</dbReference>
<dbReference type="GO" id="GO:0006094">
    <property type="term" value="P:gluconeogenesis"/>
    <property type="evidence" value="ECO:0007669"/>
    <property type="project" value="TreeGrafter"/>
</dbReference>
<dbReference type="Pfam" id="PF00316">
    <property type="entry name" value="FBPase"/>
    <property type="match status" value="2"/>
</dbReference>
<feature type="domain" description="Fructose-1-6-bisphosphatase class I N-terminal" evidence="19">
    <location>
        <begin position="556"/>
        <end position="749"/>
    </location>
</feature>
<reference evidence="21" key="1">
    <citation type="journal article" date="2019" name="Tree Physiol.">
        <title>Transcription factors involved in the regulatory networks governing the Calvin-Benson-Bassham cycle.</title>
        <authorList>
            <person name="Wang L."/>
            <person name="Xie J."/>
            <person name="Du Q."/>
            <person name="Song F."/>
            <person name="Xiao L."/>
            <person name="Quan M."/>
            <person name="Zhang D."/>
        </authorList>
    </citation>
    <scope>NUCLEOTIDE SEQUENCE</scope>
</reference>
<dbReference type="SUPFAM" id="SSF56655">
    <property type="entry name" value="Carbohydrate phosphatase"/>
    <property type="match status" value="2"/>
</dbReference>
<dbReference type="InterPro" id="IPR000146">
    <property type="entry name" value="FBPase_class-1"/>
</dbReference>
<dbReference type="GO" id="GO:0005829">
    <property type="term" value="C:cytosol"/>
    <property type="evidence" value="ECO:0007669"/>
    <property type="project" value="TreeGrafter"/>
</dbReference>
<evidence type="ECO:0000256" key="10">
    <source>
        <dbReference type="ARBA" id="ARBA00022640"/>
    </source>
</evidence>
<dbReference type="NCBIfam" id="NF006778">
    <property type="entry name" value="PRK09293.1-1"/>
    <property type="match status" value="1"/>
</dbReference>
<keyword evidence="16 18" id="KW-0119">Carbohydrate metabolism</keyword>
<evidence type="ECO:0000256" key="7">
    <source>
        <dbReference type="ARBA" id="ARBA00013093"/>
    </source>
</evidence>
<comment type="subcellular location">
    <subcellularLocation>
        <location evidence="3">Plastid</location>
        <location evidence="3">Chloroplast</location>
    </subcellularLocation>
</comment>
<dbReference type="GO" id="GO:0006002">
    <property type="term" value="P:fructose 6-phosphate metabolic process"/>
    <property type="evidence" value="ECO:0007669"/>
    <property type="project" value="TreeGrafter"/>
</dbReference>
<evidence type="ECO:0000256" key="4">
    <source>
        <dbReference type="ARBA" id="ARBA00005215"/>
    </source>
</evidence>
<evidence type="ECO:0000256" key="1">
    <source>
        <dbReference type="ARBA" id="ARBA00001273"/>
    </source>
</evidence>
<keyword evidence="10" id="KW-0934">Plastid</keyword>
<dbReference type="EC" id="3.1.3.11" evidence="7"/>
<evidence type="ECO:0000256" key="17">
    <source>
        <dbReference type="ARBA" id="ARBA00032973"/>
    </source>
</evidence>
<dbReference type="PROSITE" id="PS00124">
    <property type="entry name" value="FBPASE"/>
    <property type="match status" value="1"/>
</dbReference>
<evidence type="ECO:0000259" key="19">
    <source>
        <dbReference type="Pfam" id="PF00316"/>
    </source>
</evidence>
<dbReference type="InterPro" id="IPR033391">
    <property type="entry name" value="FBPase_N"/>
</dbReference>
<dbReference type="Gene3D" id="3.40.190.80">
    <property type="match status" value="2"/>
</dbReference>
<dbReference type="PANTHER" id="PTHR11556:SF1">
    <property type="entry name" value="FRUCTOSE-BISPHOSPHATASE"/>
    <property type="match status" value="1"/>
</dbReference>
<comment type="subunit">
    <text evidence="6">Homotetramer.</text>
</comment>
<evidence type="ECO:0000256" key="2">
    <source>
        <dbReference type="ARBA" id="ARBA00001946"/>
    </source>
</evidence>
<dbReference type="FunFam" id="3.30.540.10:FF:000014">
    <property type="entry name" value="Fructose-1,6-bisphosphatase, chloroplastic"/>
    <property type="match status" value="2"/>
</dbReference>
<evidence type="ECO:0000313" key="21">
    <source>
        <dbReference type="EMBL" id="UER43290.1"/>
    </source>
</evidence>
<dbReference type="InterPro" id="IPR020548">
    <property type="entry name" value="Fructose_bisphosphatase_AS"/>
</dbReference>
<dbReference type="PIRSF" id="PIRSF500210">
    <property type="entry name" value="FBPtase"/>
    <property type="match status" value="1"/>
</dbReference>
<comment type="cofactor">
    <cofactor evidence="2">
        <name>Mg(2+)</name>
        <dbReference type="ChEBI" id="CHEBI:18420"/>
    </cofactor>
</comment>
<evidence type="ECO:0000256" key="16">
    <source>
        <dbReference type="ARBA" id="ARBA00023277"/>
    </source>
</evidence>
<dbReference type="Pfam" id="PF18913">
    <property type="entry name" value="FBPase_C"/>
    <property type="match status" value="2"/>
</dbReference>
<proteinExistence type="evidence at transcript level"/>
<dbReference type="GO" id="GO:0030388">
    <property type="term" value="P:fructose 1,6-bisphosphate metabolic process"/>
    <property type="evidence" value="ECO:0007669"/>
    <property type="project" value="TreeGrafter"/>
</dbReference>
<evidence type="ECO:0000256" key="15">
    <source>
        <dbReference type="ARBA" id="ARBA00023157"/>
    </source>
</evidence>
<keyword evidence="12 18" id="KW-0378">Hydrolase</keyword>
<dbReference type="GO" id="GO:0005986">
    <property type="term" value="P:sucrose biosynthetic process"/>
    <property type="evidence" value="ECO:0007669"/>
    <property type="project" value="TreeGrafter"/>
</dbReference>
<dbReference type="InterPro" id="IPR044015">
    <property type="entry name" value="FBPase_C_dom"/>
</dbReference>
<evidence type="ECO:0000256" key="13">
    <source>
        <dbReference type="ARBA" id="ARBA00022842"/>
    </source>
</evidence>
<keyword evidence="15" id="KW-1015">Disulfide bond</keyword>
<dbReference type="GO" id="GO:0042132">
    <property type="term" value="F:fructose 1,6-bisphosphate 1-phosphatase activity"/>
    <property type="evidence" value="ECO:0007669"/>
    <property type="project" value="UniProtKB-EC"/>
</dbReference>
<evidence type="ECO:0000256" key="5">
    <source>
        <dbReference type="ARBA" id="ARBA00010941"/>
    </source>
</evidence>
<feature type="domain" description="Fructose-1-6-bisphosphatase class I N-terminal" evidence="19">
    <location>
        <begin position="80"/>
        <end position="280"/>
    </location>
</feature>
<evidence type="ECO:0000256" key="14">
    <source>
        <dbReference type="ARBA" id="ARBA00022946"/>
    </source>
</evidence>
<evidence type="ECO:0000256" key="8">
    <source>
        <dbReference type="ARBA" id="ARBA00022528"/>
    </source>
</evidence>
<keyword evidence="14" id="KW-0809">Transit peptide</keyword>
<dbReference type="InterPro" id="IPR028343">
    <property type="entry name" value="FBPtase"/>
</dbReference>
<comment type="similarity">
    <text evidence="5 18">Belongs to the FBPase class 1 family.</text>
</comment>
<evidence type="ECO:0000256" key="9">
    <source>
        <dbReference type="ARBA" id="ARBA00022567"/>
    </source>
</evidence>
<dbReference type="PANTHER" id="PTHR11556">
    <property type="entry name" value="FRUCTOSE-1,6-BISPHOSPHATASE-RELATED"/>
    <property type="match status" value="1"/>
</dbReference>
<protein>
    <recommendedName>
        <fullName evidence="7">fructose-bisphosphatase</fullName>
        <ecNumber evidence="7">3.1.3.11</ecNumber>
    </recommendedName>
    <alternativeName>
        <fullName evidence="17">D-fructose-1,6-bisphosphate 1-phosphohydrolase</fullName>
    </alternativeName>
</protein>
<dbReference type="AlphaFoldDB" id="A0A8K1VNJ3"/>
<dbReference type="EMBL" id="MK345545">
    <property type="protein sequence ID" value="UER43290.1"/>
    <property type="molecule type" value="mRNA"/>
</dbReference>
<dbReference type="GO" id="GO:0009507">
    <property type="term" value="C:chloroplast"/>
    <property type="evidence" value="ECO:0007669"/>
    <property type="project" value="UniProtKB-SubCell"/>
</dbReference>
<comment type="pathway">
    <text evidence="4">Carbohydrate biosynthesis; Calvin cycle.</text>
</comment>
<dbReference type="FunFam" id="3.40.190.80:FF:000001">
    <property type="entry name" value="Fructose-1,6-bisphosphatase class 1"/>
    <property type="match status" value="2"/>
</dbReference>
<dbReference type="HAMAP" id="MF_01855">
    <property type="entry name" value="FBPase_class1"/>
    <property type="match status" value="2"/>
</dbReference>
<dbReference type="GO" id="GO:0006000">
    <property type="term" value="P:fructose metabolic process"/>
    <property type="evidence" value="ECO:0007669"/>
    <property type="project" value="TreeGrafter"/>
</dbReference>
<keyword evidence="9" id="KW-0113">Calvin cycle</keyword>
<feature type="domain" description="Fructose-1-6-bisphosphatase class 1 C-terminal" evidence="20">
    <location>
        <begin position="284"/>
        <end position="411"/>
    </location>
</feature>
<keyword evidence="11" id="KW-0479">Metal-binding</keyword>
<dbReference type="Gene3D" id="3.30.540.10">
    <property type="entry name" value="Fructose-1,6-Bisphosphatase, subunit A, domain 1"/>
    <property type="match status" value="2"/>
</dbReference>
<dbReference type="PRINTS" id="PR00115">
    <property type="entry name" value="F16BPHPHTASE"/>
</dbReference>
<organism evidence="21">
    <name type="scientific">Populus tomentosa</name>
    <name type="common">Chinese white poplar</name>
    <dbReference type="NCBI Taxonomy" id="118781"/>
    <lineage>
        <taxon>Eukaryota</taxon>
        <taxon>Viridiplantae</taxon>
        <taxon>Streptophyta</taxon>
        <taxon>Embryophyta</taxon>
        <taxon>Tracheophyta</taxon>
        <taxon>Spermatophyta</taxon>
        <taxon>Magnoliopsida</taxon>
        <taxon>eudicotyledons</taxon>
        <taxon>Gunneridae</taxon>
        <taxon>Pentapetalae</taxon>
        <taxon>rosids</taxon>
        <taxon>fabids</taxon>
        <taxon>Malpighiales</taxon>
        <taxon>Salicaceae</taxon>
        <taxon>Saliceae</taxon>
        <taxon>Populus</taxon>
    </lineage>
</organism>
<evidence type="ECO:0000256" key="18">
    <source>
        <dbReference type="RuleBase" id="RU000508"/>
    </source>
</evidence>
<comment type="catalytic activity">
    <reaction evidence="1">
        <text>beta-D-fructose 1,6-bisphosphate + H2O = beta-D-fructose 6-phosphate + phosphate</text>
        <dbReference type="Rhea" id="RHEA:11064"/>
        <dbReference type="ChEBI" id="CHEBI:15377"/>
        <dbReference type="ChEBI" id="CHEBI:32966"/>
        <dbReference type="ChEBI" id="CHEBI:43474"/>
        <dbReference type="ChEBI" id="CHEBI:57634"/>
        <dbReference type="EC" id="3.1.3.11"/>
    </reaction>
</comment>
<sequence>MVAQAAAIITSSSHLLFSTSRSLSRPSPSQLCVFDSKTLVSYPNSTNTYKKKRSGDGLKCMAVSTASDAKTKKSTFEIQTLTGWLLKQEQAGVIDAELTIVISSISMACKQIASLVQRASISNLTGVQGAVNIQGEDQKKLDVVSNEVFSSCLRSSGRTGIIASEEEDVPVAVEESYSGNYIVVFDPLDGSSNIDAAVSTGSIFGIYSPNDECLADIGDDSTLDQTEQRCIVNVCQPGNNLLVAGYCMYSSSVIFVLTIGKGVFSFSLDPMYGEFVLTQENIQIPKAGKIYSFNEGNYQMWDDKLKKYIDDLKDPGPSGKPYSARYIGSLVGDFHRTLLYGGIYGYPRDKKSKNGKLRLLYECAPMSFIVEQAGGKGSDGHQRVLDITPTEIHQRVPLYIGSVEEVEKLENKITSFHTGAGPVMSKPADSSNTKWAHKSNKVIVSPRMNHNHTIGGGRKISENPVTHRHPTITTMFEAIPTSSSQITFSTSRSSIISHLFPIKNRSHHIRQSLGRRFASGIRCKAVEITAAESGIKEENRRKGRYALENLTTWLLKQEQAGNIDAELTVVLSGISMACKQIASLLQRSSIINLTGVQGTTNIQGEDQKKLDVISNELFCNCLRSSGRTAIIVSEEEDVPVAVEETYSGNYIVVFDPIDGSANIDTALTTGSVFGIYGPDEQCLFNIDDDSTLDEARQRCIINACQPGRNLLAAGYCLYSSSVVFTISIGKGVFAFTLDPTFGEFVLTHEDIKIPKTGKIYSFNEGNYDLWDGKLQSYLGYLRQPGPPNGKPYSGRYIGCLVGEVHRMLLYGGIYGNPKNKNSKNGNLRLLYECAPMSYLVEQAGGKATDGHRRILDIKPEQIHQRAPIFIGSPDEVDILQQYLA</sequence>
<accession>A0A8K1VNJ3</accession>
<keyword evidence="13" id="KW-0460">Magnesium</keyword>
<keyword evidence="8" id="KW-0150">Chloroplast</keyword>
<dbReference type="PIRSF" id="PIRSF000904">
    <property type="entry name" value="FBPtase_SBPase"/>
    <property type="match status" value="1"/>
</dbReference>
<evidence type="ECO:0000256" key="6">
    <source>
        <dbReference type="ARBA" id="ARBA00011881"/>
    </source>
</evidence>
<dbReference type="CDD" id="cd00354">
    <property type="entry name" value="FBPase"/>
    <property type="match status" value="2"/>
</dbReference>
<name>A0A8K1VNJ3_POPTO</name>
<evidence type="ECO:0000256" key="3">
    <source>
        <dbReference type="ARBA" id="ARBA00004229"/>
    </source>
</evidence>
<evidence type="ECO:0000259" key="20">
    <source>
        <dbReference type="Pfam" id="PF18913"/>
    </source>
</evidence>
<feature type="domain" description="Fructose-1-6-bisphosphatase class 1 C-terminal" evidence="20">
    <location>
        <begin position="753"/>
        <end position="883"/>
    </location>
</feature>